<reference evidence="3" key="1">
    <citation type="submission" date="2023-12" db="EMBL/GenBank/DDBJ databases">
        <title>Genome assembly of Anisodus tanguticus.</title>
        <authorList>
            <person name="Wang Y.-J."/>
        </authorList>
    </citation>
    <scope>NUCLEOTIDE SEQUENCE</scope>
    <source>
        <strain evidence="3">KB-2021</strain>
        <tissue evidence="3">Leaf</tissue>
    </source>
</reference>
<evidence type="ECO:0000313" key="3">
    <source>
        <dbReference type="EMBL" id="KAK4349072.1"/>
    </source>
</evidence>
<dbReference type="PANTHER" id="PTHR34121">
    <property type="entry name" value="MYOSIN-11"/>
    <property type="match status" value="1"/>
</dbReference>
<feature type="coiled-coil region" evidence="1">
    <location>
        <begin position="430"/>
        <end position="495"/>
    </location>
</feature>
<evidence type="ECO:0000256" key="2">
    <source>
        <dbReference type="SAM" id="MobiDB-lite"/>
    </source>
</evidence>
<feature type="region of interest" description="Disordered" evidence="2">
    <location>
        <begin position="655"/>
        <end position="677"/>
    </location>
</feature>
<proteinExistence type="predicted"/>
<accession>A0AAE1UZ93</accession>
<dbReference type="Proteomes" id="UP001291623">
    <property type="component" value="Unassembled WGS sequence"/>
</dbReference>
<keyword evidence="4" id="KW-1185">Reference proteome</keyword>
<sequence length="785" mass="88375">MPWLRSAVNKAVEVGGVGNQNLRYYADSVVQQASNAVSGVPKLFLDRSGFRSYQNFKQAVKTLEELSVSCRGVERVQILRRWLVALKEIERLSLSLPVSEPVSSPSPKSIDSIYTTDDGKNSPRQPTLVLYYDPDLGGEPLNFRYVFLSSQALEGMILSMPTKDSLDSELLQVYLATFPQLVFFSLRLKRLYTSADLCTPEEECSYSISIDNEWLEKNFSSHSIAKSEFIDSCSPSSIEASLLFQEAPQGFRKSKEYLSMAFIKEEMGKVVLTVHFALACILEAPDTEEVSLLVEIFGLCLAGGKEVREATMSSIKVLAKAFSSYKEEVLAKKEELLLHAQGAIAGLKINADIALKEALSQLQFLSNMEALLLQKKALLGRDVPESQSKRVFKLKVLSESLSGSVSKTEERISENRTQKEGALKFRIVKTGEISQLEKELEEEIKALENQRDELEAALRKVANAFSSLQKVKVALVSANGRLHNAREEREQFDEANHQILQHFKEDDLSRSMTLYRAEADVCDAFISFLEDSWTFESSYIREKQQQVKYGSFLNVPSGSVFFLLEKGVTIDELNKCEDYLVNLAIHVLTMYKLVTVFSVVDGIKRQFYGQDSAISRKGDQKLKELLDSLQKLEDEFESINRPILELETLARKTEATKSRETLESSPSSPTQPLSDDSASFVDALPRIQTPRPDHTSNPETMVLTPRRWMRENVRSLSLAINQTTGTLESSFKSPKLGKGKSLDPAAELSRLKLELELENDSRIHPSEEINDWESDVIDKEKLHFK</sequence>
<organism evidence="3 4">
    <name type="scientific">Anisodus tanguticus</name>
    <dbReference type="NCBI Taxonomy" id="243964"/>
    <lineage>
        <taxon>Eukaryota</taxon>
        <taxon>Viridiplantae</taxon>
        <taxon>Streptophyta</taxon>
        <taxon>Embryophyta</taxon>
        <taxon>Tracheophyta</taxon>
        <taxon>Spermatophyta</taxon>
        <taxon>Magnoliopsida</taxon>
        <taxon>eudicotyledons</taxon>
        <taxon>Gunneridae</taxon>
        <taxon>Pentapetalae</taxon>
        <taxon>asterids</taxon>
        <taxon>lamiids</taxon>
        <taxon>Solanales</taxon>
        <taxon>Solanaceae</taxon>
        <taxon>Solanoideae</taxon>
        <taxon>Hyoscyameae</taxon>
        <taxon>Anisodus</taxon>
    </lineage>
</organism>
<evidence type="ECO:0000256" key="1">
    <source>
        <dbReference type="SAM" id="Coils"/>
    </source>
</evidence>
<feature type="compositionally biased region" description="Polar residues" evidence="2">
    <location>
        <begin position="663"/>
        <end position="677"/>
    </location>
</feature>
<feature type="compositionally biased region" description="Low complexity" evidence="2">
    <location>
        <begin position="98"/>
        <end position="109"/>
    </location>
</feature>
<comment type="caution">
    <text evidence="3">The sequence shown here is derived from an EMBL/GenBank/DDBJ whole genome shotgun (WGS) entry which is preliminary data.</text>
</comment>
<name>A0AAE1UZ93_9SOLA</name>
<feature type="region of interest" description="Disordered" evidence="2">
    <location>
        <begin position="98"/>
        <end position="121"/>
    </location>
</feature>
<evidence type="ECO:0000313" key="4">
    <source>
        <dbReference type="Proteomes" id="UP001291623"/>
    </source>
</evidence>
<dbReference type="AlphaFoldDB" id="A0AAE1UZ93"/>
<keyword evidence="1" id="KW-0175">Coiled coil</keyword>
<dbReference type="EMBL" id="JAVYJV010000017">
    <property type="protein sequence ID" value="KAK4349072.1"/>
    <property type="molecule type" value="Genomic_DNA"/>
</dbReference>
<protein>
    <submittedName>
        <fullName evidence="3">Uncharacterized protein</fullName>
    </submittedName>
</protein>
<gene>
    <name evidence="3" type="ORF">RND71_031827</name>
</gene>
<dbReference type="PANTHER" id="PTHR34121:SF8">
    <property type="match status" value="1"/>
</dbReference>